<dbReference type="InterPro" id="IPR011194">
    <property type="entry name" value="UPF0306"/>
</dbReference>
<dbReference type="InterPro" id="IPR012349">
    <property type="entry name" value="Split_barrel_FMN-bd"/>
</dbReference>
<protein>
    <recommendedName>
        <fullName evidence="1">UPF0306 protein JJB97_07405</fullName>
    </recommendedName>
</protein>
<dbReference type="HAMAP" id="MF_00764">
    <property type="entry name" value="UPF0306"/>
    <property type="match status" value="1"/>
</dbReference>
<evidence type="ECO:0000313" key="3">
    <source>
        <dbReference type="Proteomes" id="UP000659047"/>
    </source>
</evidence>
<evidence type="ECO:0000313" key="2">
    <source>
        <dbReference type="EMBL" id="MBK4715158.1"/>
    </source>
</evidence>
<dbReference type="AlphaFoldDB" id="A0A8K0XX16"/>
<comment type="similarity">
    <text evidence="1">Belongs to the UPF0306 family.</text>
</comment>
<reference evidence="2" key="1">
    <citation type="submission" date="2021-01" db="EMBL/GenBank/DDBJ databases">
        <title>Intestinitalea alba gen. nov., sp. nov., a novel genus of the family Enterobacteriaceae, isolated from the gut of the plastic-eating mealworm Tenebrio molitor L.</title>
        <authorList>
            <person name="Yang Y."/>
        </authorList>
    </citation>
    <scope>NUCLEOTIDE SEQUENCE</scope>
    <source>
        <strain evidence="2">BIT-L3</strain>
    </source>
</reference>
<dbReference type="RefSeq" id="WP_238713394.1">
    <property type="nucleotide sequence ID" value="NZ_JAEPBH010000015.1"/>
</dbReference>
<evidence type="ECO:0000256" key="1">
    <source>
        <dbReference type="HAMAP-Rule" id="MF_00764"/>
    </source>
</evidence>
<organism evidence="2 3">
    <name type="scientific">Tenebrionibacter intestinalis</name>
    <dbReference type="NCBI Taxonomy" id="2799638"/>
    <lineage>
        <taxon>Bacteria</taxon>
        <taxon>Pseudomonadati</taxon>
        <taxon>Pseudomonadota</taxon>
        <taxon>Gammaproteobacteria</taxon>
        <taxon>Enterobacterales</taxon>
        <taxon>Enterobacteriaceae</taxon>
        <taxon>Tenebrionibacter/Tenebrionicola group</taxon>
        <taxon>Tenebrionibacter</taxon>
    </lineage>
</organism>
<gene>
    <name evidence="2" type="ORF">JJB97_07405</name>
</gene>
<dbReference type="Gene3D" id="2.30.110.10">
    <property type="entry name" value="Electron Transport, Fmn-binding Protein, Chain A"/>
    <property type="match status" value="1"/>
</dbReference>
<comment type="caution">
    <text evidence="2">The sequence shown here is derived from an EMBL/GenBank/DDBJ whole genome shotgun (WGS) entry which is preliminary data.</text>
</comment>
<sequence>MDALSTISRWLNRQHVITYCVSNGDDFWCANAFYIWDAGRAAFYLLSDTSTRHAQIAGERACVAGTVNGQPKTVARIRGVQFRGELRLLSGEDASQKRQLYWRRFPIARTMPAPVWEILPDELKFTDNTLGFGSKVLWRRKRADGSRGEALS</sequence>
<dbReference type="NCBIfam" id="NF002900">
    <property type="entry name" value="PRK03467.1"/>
    <property type="match status" value="1"/>
</dbReference>
<accession>A0A8K0XX16</accession>
<name>A0A8K0XX16_9ENTR</name>
<dbReference type="PIRSF" id="PIRSF009554">
    <property type="entry name" value="UCP009554"/>
    <property type="match status" value="1"/>
</dbReference>
<dbReference type="EMBL" id="JAEPBH010000015">
    <property type="protein sequence ID" value="MBK4715158.1"/>
    <property type="molecule type" value="Genomic_DNA"/>
</dbReference>
<keyword evidence="3" id="KW-1185">Reference proteome</keyword>
<dbReference type="Proteomes" id="UP000659047">
    <property type="component" value="Unassembled WGS sequence"/>
</dbReference>
<proteinExistence type="inferred from homology"/>
<dbReference type="SUPFAM" id="SSF50475">
    <property type="entry name" value="FMN-binding split barrel"/>
    <property type="match status" value="1"/>
</dbReference>